<dbReference type="InterPro" id="IPR020616">
    <property type="entry name" value="Thiolase_N"/>
</dbReference>
<dbReference type="GO" id="GO:0003985">
    <property type="term" value="F:acetyl-CoA C-acetyltransferase activity"/>
    <property type="evidence" value="ECO:0007669"/>
    <property type="project" value="UniProtKB-EC"/>
</dbReference>
<organism evidence="10 11">
    <name type="scientific">Rhodococcus opacus (strain B4)</name>
    <dbReference type="NCBI Taxonomy" id="632772"/>
    <lineage>
        <taxon>Bacteria</taxon>
        <taxon>Bacillati</taxon>
        <taxon>Actinomycetota</taxon>
        <taxon>Actinomycetes</taxon>
        <taxon>Mycobacteriales</taxon>
        <taxon>Nocardiaceae</taxon>
        <taxon>Rhodococcus</taxon>
    </lineage>
</organism>
<gene>
    <name evidence="10" type="ordered locus">ROP_71760</name>
</gene>
<evidence type="ECO:0000256" key="3">
    <source>
        <dbReference type="ARBA" id="ARBA00022679"/>
    </source>
</evidence>
<evidence type="ECO:0000259" key="9">
    <source>
        <dbReference type="Pfam" id="PF02803"/>
    </source>
</evidence>
<dbReference type="PROSITE" id="PS00099">
    <property type="entry name" value="THIOLASE_3"/>
    <property type="match status" value="1"/>
</dbReference>
<dbReference type="InterPro" id="IPR016039">
    <property type="entry name" value="Thiolase-like"/>
</dbReference>
<sequence length="401" mass="41165">MSESGKIEAVIVAGARTPIATAFKGTLRDTTAMELARVVLEEVQKRSGLEVSQIDDVILAESNYGGGDIARHAAVVAGMLQVPGQAVNRHCAGSLTAIGHAAASVIAGAERAVIAGGTQSTSTGPLQKFRTPGTVDEFTDKWMPPTHPDSAEAPNMDMSITVGWNTAREVGITREEMDAWALRSHERALAAIDSGAFADEIVPVQALQPDGSVVEFSTDEHPRRGSTAEKLASLKVLHPEIEDFSITAGNASGINDAAAAVAIVGSDLVAEAGLTPLATVKSWAATAVDPARTGLAVLDVIPKVLDRAGISIADVALWEINEAFASVPVAACKKLGIDESIVNTAGSGCSLGHPVAASGARMVVTLMNELRRRGGGYGVAAMCAGGGQAGAVVIEVPVPKD</sequence>
<dbReference type="PANTHER" id="PTHR18919:SF107">
    <property type="entry name" value="ACETYL-COA ACETYLTRANSFERASE, CYTOSOLIC"/>
    <property type="match status" value="1"/>
</dbReference>
<protein>
    <recommendedName>
        <fullName evidence="5">Probable acetyl-CoA acetyltransferase</fullName>
        <ecNumber evidence="2">2.3.1.9</ecNumber>
    </recommendedName>
</protein>
<name>C1B612_RHOOB</name>
<feature type="active site" description="Proton acceptor" evidence="6">
    <location>
        <position position="353"/>
    </location>
</feature>
<dbReference type="PANTHER" id="PTHR18919">
    <property type="entry name" value="ACETYL-COA C-ACYLTRANSFERASE"/>
    <property type="match status" value="1"/>
</dbReference>
<evidence type="ECO:0000313" key="10">
    <source>
        <dbReference type="EMBL" id="BAH55423.1"/>
    </source>
</evidence>
<dbReference type="CDD" id="cd00751">
    <property type="entry name" value="thiolase"/>
    <property type="match status" value="1"/>
</dbReference>
<accession>C1B612</accession>
<dbReference type="Proteomes" id="UP000002212">
    <property type="component" value="Chromosome"/>
</dbReference>
<evidence type="ECO:0000313" key="11">
    <source>
        <dbReference type="Proteomes" id="UP000002212"/>
    </source>
</evidence>
<dbReference type="STRING" id="632772.ROP_71760"/>
<evidence type="ECO:0000256" key="7">
    <source>
        <dbReference type="RuleBase" id="RU003557"/>
    </source>
</evidence>
<dbReference type="NCBIfam" id="TIGR01930">
    <property type="entry name" value="AcCoA-C-Actrans"/>
    <property type="match status" value="1"/>
</dbReference>
<dbReference type="AlphaFoldDB" id="C1B612"/>
<dbReference type="OrthoDB" id="9764638at2"/>
<dbReference type="InterPro" id="IPR020617">
    <property type="entry name" value="Thiolase_C"/>
</dbReference>
<dbReference type="PATRIC" id="fig|632772.20.peg.7488"/>
<dbReference type="InterPro" id="IPR020610">
    <property type="entry name" value="Thiolase_AS"/>
</dbReference>
<dbReference type="EMBL" id="AP011115">
    <property type="protein sequence ID" value="BAH55423.1"/>
    <property type="molecule type" value="Genomic_DNA"/>
</dbReference>
<evidence type="ECO:0000259" key="8">
    <source>
        <dbReference type="Pfam" id="PF00108"/>
    </source>
</evidence>
<dbReference type="EC" id="2.3.1.9" evidence="2"/>
<dbReference type="RefSeq" id="WP_015890838.1">
    <property type="nucleotide sequence ID" value="NC_012522.1"/>
</dbReference>
<dbReference type="PIRSF" id="PIRSF000429">
    <property type="entry name" value="Ac-CoA_Ac_transf"/>
    <property type="match status" value="1"/>
</dbReference>
<feature type="active site" description="Acyl-thioester intermediate" evidence="6">
    <location>
        <position position="91"/>
    </location>
</feature>
<comment type="similarity">
    <text evidence="1 7">Belongs to the thiolase-like superfamily. Thiolase family.</text>
</comment>
<evidence type="ECO:0000256" key="2">
    <source>
        <dbReference type="ARBA" id="ARBA00012705"/>
    </source>
</evidence>
<dbReference type="InterPro" id="IPR002155">
    <property type="entry name" value="Thiolase"/>
</dbReference>
<dbReference type="KEGG" id="rop:ROP_71760"/>
<reference evidence="10 11" key="1">
    <citation type="submission" date="2009-03" db="EMBL/GenBank/DDBJ databases">
        <title>Comparison of the complete genome sequences of Rhodococcus erythropolis PR4 and Rhodococcus opacus B4.</title>
        <authorList>
            <person name="Takarada H."/>
            <person name="Sekine M."/>
            <person name="Hosoyama A."/>
            <person name="Yamada R."/>
            <person name="Fujisawa T."/>
            <person name="Omata S."/>
            <person name="Shimizu A."/>
            <person name="Tsukatani N."/>
            <person name="Tanikawa S."/>
            <person name="Fujita N."/>
            <person name="Harayama S."/>
        </authorList>
    </citation>
    <scope>NUCLEOTIDE SEQUENCE [LARGE SCALE GENOMIC DNA]</scope>
    <source>
        <strain evidence="10 11">B4</strain>
    </source>
</reference>
<dbReference type="Gene3D" id="3.40.47.10">
    <property type="match status" value="2"/>
</dbReference>
<proteinExistence type="inferred from homology"/>
<feature type="domain" description="Thiolase N-terminal" evidence="8">
    <location>
        <begin position="10"/>
        <end position="264"/>
    </location>
</feature>
<keyword evidence="3 7" id="KW-0808">Transferase</keyword>
<feature type="active site" description="Proton acceptor" evidence="6">
    <location>
        <position position="383"/>
    </location>
</feature>
<evidence type="ECO:0000256" key="6">
    <source>
        <dbReference type="PIRSR" id="PIRSR000429-1"/>
    </source>
</evidence>
<feature type="domain" description="Thiolase C-terminal" evidence="9">
    <location>
        <begin position="274"/>
        <end position="395"/>
    </location>
</feature>
<evidence type="ECO:0000256" key="5">
    <source>
        <dbReference type="ARBA" id="ARBA00040529"/>
    </source>
</evidence>
<dbReference type="HOGENOM" id="CLU_031026_2_1_11"/>
<evidence type="ECO:0000256" key="1">
    <source>
        <dbReference type="ARBA" id="ARBA00010982"/>
    </source>
</evidence>
<dbReference type="SUPFAM" id="SSF53901">
    <property type="entry name" value="Thiolase-like"/>
    <property type="match status" value="2"/>
</dbReference>
<evidence type="ECO:0000256" key="4">
    <source>
        <dbReference type="ARBA" id="ARBA00023315"/>
    </source>
</evidence>
<dbReference type="Pfam" id="PF02803">
    <property type="entry name" value="Thiolase_C"/>
    <property type="match status" value="1"/>
</dbReference>
<keyword evidence="4 7" id="KW-0012">Acyltransferase</keyword>
<dbReference type="Pfam" id="PF00108">
    <property type="entry name" value="Thiolase_N"/>
    <property type="match status" value="1"/>
</dbReference>